<feature type="compositionally biased region" description="Basic and acidic residues" evidence="1">
    <location>
        <begin position="97"/>
        <end position="106"/>
    </location>
</feature>
<organism evidence="2 3">
    <name type="scientific">Leptidea sinapis</name>
    <dbReference type="NCBI Taxonomy" id="189913"/>
    <lineage>
        <taxon>Eukaryota</taxon>
        <taxon>Metazoa</taxon>
        <taxon>Ecdysozoa</taxon>
        <taxon>Arthropoda</taxon>
        <taxon>Hexapoda</taxon>
        <taxon>Insecta</taxon>
        <taxon>Pterygota</taxon>
        <taxon>Neoptera</taxon>
        <taxon>Endopterygota</taxon>
        <taxon>Lepidoptera</taxon>
        <taxon>Glossata</taxon>
        <taxon>Ditrysia</taxon>
        <taxon>Papilionoidea</taxon>
        <taxon>Pieridae</taxon>
        <taxon>Dismorphiinae</taxon>
        <taxon>Leptidea</taxon>
    </lineage>
</organism>
<accession>A0A5E4QUD1</accession>
<keyword evidence="3" id="KW-1185">Reference proteome</keyword>
<dbReference type="Proteomes" id="UP000324832">
    <property type="component" value="Unassembled WGS sequence"/>
</dbReference>
<protein>
    <submittedName>
        <fullName evidence="2">Uncharacterized protein</fullName>
    </submittedName>
</protein>
<name>A0A5E4QUD1_9NEOP</name>
<dbReference type="AlphaFoldDB" id="A0A5E4QUD1"/>
<proteinExistence type="predicted"/>
<feature type="compositionally biased region" description="Basic residues" evidence="1">
    <location>
        <begin position="107"/>
        <end position="127"/>
    </location>
</feature>
<dbReference type="EMBL" id="FZQP02005000">
    <property type="protein sequence ID" value="VVD00845.1"/>
    <property type="molecule type" value="Genomic_DNA"/>
</dbReference>
<feature type="region of interest" description="Disordered" evidence="1">
    <location>
        <begin position="77"/>
        <end position="158"/>
    </location>
</feature>
<evidence type="ECO:0000313" key="3">
    <source>
        <dbReference type="Proteomes" id="UP000324832"/>
    </source>
</evidence>
<evidence type="ECO:0000256" key="1">
    <source>
        <dbReference type="SAM" id="MobiDB-lite"/>
    </source>
</evidence>
<sequence length="158" mass="17290">MFEGSSAIKCKIHKNTYSFKRVGKVGLGTITMSSDVLKIIGIIDDNARDSFQCCGDVVKETVVVYDATCKCEKEKNNAPHISATSTSPGGSQVCEYKAGDRNEGMKRNAKGKRARGSKRSRKRRRNRAGVSLPSASNVAAHDVEPRLPKRLNCNKTQN</sequence>
<reference evidence="2 3" key="1">
    <citation type="submission" date="2017-07" db="EMBL/GenBank/DDBJ databases">
        <authorList>
            <person name="Talla V."/>
            <person name="Backstrom N."/>
        </authorList>
    </citation>
    <scope>NUCLEOTIDE SEQUENCE [LARGE SCALE GENOMIC DNA]</scope>
</reference>
<gene>
    <name evidence="2" type="ORF">LSINAPIS_LOCUS11404</name>
</gene>
<evidence type="ECO:0000313" key="2">
    <source>
        <dbReference type="EMBL" id="VVD00845.1"/>
    </source>
</evidence>